<proteinExistence type="predicted"/>
<reference evidence="1 2" key="1">
    <citation type="submission" date="2016-10" db="EMBL/GenBank/DDBJ databases">
        <title>Silvanigrella aquatica sp. nov., isolated from a freshwater lake located in the Black Forest, Germany, description of Silvanigrellaceae fam. nov., Silvanigrellales ord. nov., reclassification of the order Bdellovibrionales in the class Oligoflexia, reclassification of the families Bacteriovoracaceae and Halobacteriovoraceae in the new order Bacteriovoracales ord. nov., and reclassification of the family Pseudobacteriovoracaceae in the order Oligoflexiales.</title>
        <authorList>
            <person name="Hahn M.W."/>
            <person name="Schmidt J."/>
            <person name="Koll U."/>
            <person name="Rohde M."/>
            <person name="Verbag S."/>
            <person name="Pitt A."/>
            <person name="Nakai R."/>
            <person name="Naganuma T."/>
            <person name="Lang E."/>
        </authorList>
    </citation>
    <scope>NUCLEOTIDE SEQUENCE [LARGE SCALE GENOMIC DNA]</scope>
    <source>
        <strain evidence="1 2">MWH-Nonnen-W8red</strain>
    </source>
</reference>
<dbReference type="EMBL" id="CP017834">
    <property type="protein sequence ID" value="APJ02683.1"/>
    <property type="molecule type" value="Genomic_DNA"/>
</dbReference>
<dbReference type="KEGG" id="saqi:AXG55_01550"/>
<evidence type="ECO:0000313" key="1">
    <source>
        <dbReference type="EMBL" id="APJ02683.1"/>
    </source>
</evidence>
<name>A0A1L4CXK1_9BACT</name>
<organism evidence="1 2">
    <name type="scientific">Silvanigrella aquatica</name>
    <dbReference type="NCBI Taxonomy" id="1915309"/>
    <lineage>
        <taxon>Bacteria</taxon>
        <taxon>Pseudomonadati</taxon>
        <taxon>Bdellovibrionota</taxon>
        <taxon>Oligoflexia</taxon>
        <taxon>Silvanigrellales</taxon>
        <taxon>Silvanigrellaceae</taxon>
        <taxon>Silvanigrella</taxon>
    </lineage>
</organism>
<protein>
    <submittedName>
        <fullName evidence="1">Uncharacterized protein</fullName>
    </submittedName>
</protein>
<keyword evidence="2" id="KW-1185">Reference proteome</keyword>
<dbReference type="AlphaFoldDB" id="A0A1L4CXK1"/>
<accession>A0A1L4CXK1</accession>
<dbReference type="Proteomes" id="UP000184731">
    <property type="component" value="Chromosome"/>
</dbReference>
<evidence type="ECO:0000313" key="2">
    <source>
        <dbReference type="Proteomes" id="UP000184731"/>
    </source>
</evidence>
<sequence length="84" mass="9793">MNFKKIENNITIQSSLFIILQVPNSLSSFYNVEIINQDENIALLSLDYKMNNKFKNKSEIVFDKNNISAQVINDNILIYNCIYL</sequence>
<gene>
    <name evidence="1" type="ORF">AXG55_01550</name>
</gene>
<dbReference type="STRING" id="1915309.AXG55_01550"/>